<name>A0A150U308_SORCE</name>
<reference evidence="1 2" key="1">
    <citation type="submission" date="2014-02" db="EMBL/GenBank/DDBJ databases">
        <title>The small core and large imbalanced accessory genome model reveals a collaborative survival strategy of Sorangium cellulosum strains in nature.</title>
        <authorList>
            <person name="Han K."/>
            <person name="Peng R."/>
            <person name="Blom J."/>
            <person name="Li Y.-Z."/>
        </authorList>
    </citation>
    <scope>NUCLEOTIDE SEQUENCE [LARGE SCALE GENOMIC DNA]</scope>
    <source>
        <strain evidence="1 2">So0007-03</strain>
    </source>
</reference>
<accession>A0A150U308</accession>
<comment type="caution">
    <text evidence="1">The sequence shown here is derived from an EMBL/GenBank/DDBJ whole genome shotgun (WGS) entry which is preliminary data.</text>
</comment>
<proteinExistence type="predicted"/>
<dbReference type="AlphaFoldDB" id="A0A150U308"/>
<dbReference type="Proteomes" id="UP000075502">
    <property type="component" value="Unassembled WGS sequence"/>
</dbReference>
<evidence type="ECO:0000313" key="1">
    <source>
        <dbReference type="EMBL" id="KYG11256.1"/>
    </source>
</evidence>
<organism evidence="1 2">
    <name type="scientific">Sorangium cellulosum</name>
    <name type="common">Polyangium cellulosum</name>
    <dbReference type="NCBI Taxonomy" id="56"/>
    <lineage>
        <taxon>Bacteria</taxon>
        <taxon>Pseudomonadati</taxon>
        <taxon>Myxococcota</taxon>
        <taxon>Polyangia</taxon>
        <taxon>Polyangiales</taxon>
        <taxon>Polyangiaceae</taxon>
        <taxon>Sorangium</taxon>
    </lineage>
</organism>
<sequence length="274" mass="29722">MFHQPAPMGVKLKVTFDGDEPGLAQHRLSLSAFGESLKLLLSALQRTASGILAAALDDTEYGTRGGRLAAEAKLLDLELASIEQGSAAPTFEFVARPGSQLDLHSFETLGEQAVQRLVQDLDAERQGRPTNASVRRYLRSLPPGVRTQRYTAWANGNVLADVQFGELSLSETPVQAARLVKIFGRIVAVGFDPGASHVTVRTSSRTVRCTASSEQVERALLLRHKDVAAAVLDGQKPSLVWILDAATPPPRVPIESTIDHIRTNWAETMRILAQ</sequence>
<gene>
    <name evidence="1" type="ORF">BE21_08175</name>
</gene>
<evidence type="ECO:0000313" key="2">
    <source>
        <dbReference type="Proteomes" id="UP000075502"/>
    </source>
</evidence>
<protein>
    <submittedName>
        <fullName evidence="1">Uncharacterized protein</fullName>
    </submittedName>
</protein>
<dbReference type="EMBL" id="JEME01000087">
    <property type="protein sequence ID" value="KYG11256.1"/>
    <property type="molecule type" value="Genomic_DNA"/>
</dbReference>